<sequence>MKWQGRRKSANVEDRRGQSSSGGGGGGFNPMLLAPLLKFVFSKTGLIIVGIGLLISLVFGYNPLNLVANFFTETTSQSISKEGYNGSPEENEQAQFSATILASTEDVWNGILDNYKEPTLVLYSGSVTSACGSASSATGPFYCPGDEKLYLDLSFFKDMENRMNAPGDFAQAYVIAHEVGHHIQRLSGTMDKVNRLRGQISDKEFNEYSVRLELQADFLAGVWANHAQRTTKIMESGDYEEAMNAANAIGDDRLQRQSTGRVVPDSFTHGTSEQRMRWFKKGFDTGDISQGDTFSATSL</sequence>
<proteinExistence type="predicted"/>
<comment type="subcellular location">
    <subcellularLocation>
        <location evidence="1">Membrane</location>
        <topology evidence="1">Single-pass membrane protein</topology>
    </subcellularLocation>
</comment>
<gene>
    <name evidence="7" type="ORF">SAMN05192540_3886</name>
</gene>
<evidence type="ECO:0000256" key="3">
    <source>
        <dbReference type="ARBA" id="ARBA00022989"/>
    </source>
</evidence>
<evidence type="ECO:0000256" key="6">
    <source>
        <dbReference type="SAM" id="Phobius"/>
    </source>
</evidence>
<dbReference type="PANTHER" id="PTHR30168">
    <property type="entry name" value="PUTATIVE MEMBRANE PROTEIN YPFJ"/>
    <property type="match status" value="1"/>
</dbReference>
<evidence type="ECO:0000256" key="2">
    <source>
        <dbReference type="ARBA" id="ARBA00022692"/>
    </source>
</evidence>
<evidence type="ECO:0000313" key="7">
    <source>
        <dbReference type="EMBL" id="SEC71500.1"/>
    </source>
</evidence>
<accession>A0A1H4USJ7</accession>
<dbReference type="RefSeq" id="WP_074674544.1">
    <property type="nucleotide sequence ID" value="NZ_FNTB01000001.1"/>
</dbReference>
<evidence type="ECO:0000256" key="5">
    <source>
        <dbReference type="SAM" id="MobiDB-lite"/>
    </source>
</evidence>
<evidence type="ECO:0000313" key="8">
    <source>
        <dbReference type="Proteomes" id="UP000183038"/>
    </source>
</evidence>
<organism evidence="7 8">
    <name type="scientific">Maribacter dokdonensis</name>
    <dbReference type="NCBI Taxonomy" id="320912"/>
    <lineage>
        <taxon>Bacteria</taxon>
        <taxon>Pseudomonadati</taxon>
        <taxon>Bacteroidota</taxon>
        <taxon>Flavobacteriia</taxon>
        <taxon>Flavobacteriales</taxon>
        <taxon>Flavobacteriaceae</taxon>
        <taxon>Maribacter</taxon>
    </lineage>
</organism>
<dbReference type="OrthoDB" id="9774900at2"/>
<dbReference type="InterPro" id="IPR007343">
    <property type="entry name" value="Uncharacterised_pept_Zn_put"/>
</dbReference>
<evidence type="ECO:0000256" key="1">
    <source>
        <dbReference type="ARBA" id="ARBA00004167"/>
    </source>
</evidence>
<dbReference type="Pfam" id="PF04228">
    <property type="entry name" value="Zn_peptidase"/>
    <property type="match status" value="1"/>
</dbReference>
<dbReference type="Proteomes" id="UP000183038">
    <property type="component" value="Unassembled WGS sequence"/>
</dbReference>
<evidence type="ECO:0000256" key="4">
    <source>
        <dbReference type="ARBA" id="ARBA00023136"/>
    </source>
</evidence>
<dbReference type="GO" id="GO:0016020">
    <property type="term" value="C:membrane"/>
    <property type="evidence" value="ECO:0007669"/>
    <property type="project" value="UniProtKB-SubCell"/>
</dbReference>
<feature type="region of interest" description="Disordered" evidence="5">
    <location>
        <begin position="1"/>
        <end position="24"/>
    </location>
</feature>
<keyword evidence="3 6" id="KW-1133">Transmembrane helix</keyword>
<dbReference type="EMBL" id="FNTB01000001">
    <property type="protein sequence ID" value="SEC71500.1"/>
    <property type="molecule type" value="Genomic_DNA"/>
</dbReference>
<evidence type="ECO:0008006" key="9">
    <source>
        <dbReference type="Google" id="ProtNLM"/>
    </source>
</evidence>
<protein>
    <recommendedName>
        <fullName evidence="9">Neutral zinc metallopeptidase</fullName>
    </recommendedName>
</protein>
<feature type="transmembrane region" description="Helical" evidence="6">
    <location>
        <begin position="40"/>
        <end position="61"/>
    </location>
</feature>
<keyword evidence="2 6" id="KW-0812">Transmembrane</keyword>
<keyword evidence="4 6" id="KW-0472">Membrane</keyword>
<name>A0A1H4USJ7_9FLAO</name>
<dbReference type="AlphaFoldDB" id="A0A1H4USJ7"/>
<reference evidence="7 8" key="1">
    <citation type="submission" date="2016-10" db="EMBL/GenBank/DDBJ databases">
        <authorList>
            <person name="de Groot N.N."/>
        </authorList>
    </citation>
    <scope>NUCLEOTIDE SEQUENCE [LARGE SCALE GENOMIC DNA]</scope>
    <source>
        <strain evidence="7 8">MAR_2009_71</strain>
    </source>
</reference>
<dbReference type="PANTHER" id="PTHR30168:SF0">
    <property type="entry name" value="INNER MEMBRANE PROTEIN"/>
    <property type="match status" value="1"/>
</dbReference>